<organism evidence="7 8">
    <name type="scientific">Tistlia consotensis USBA 355</name>
    <dbReference type="NCBI Taxonomy" id="560819"/>
    <lineage>
        <taxon>Bacteria</taxon>
        <taxon>Pseudomonadati</taxon>
        <taxon>Pseudomonadota</taxon>
        <taxon>Alphaproteobacteria</taxon>
        <taxon>Rhodospirillales</taxon>
        <taxon>Rhodovibrionaceae</taxon>
        <taxon>Tistlia</taxon>
    </lineage>
</organism>
<feature type="transmembrane region" description="Helical" evidence="5">
    <location>
        <begin position="151"/>
        <end position="169"/>
    </location>
</feature>
<name>A0A1Y6BVQ8_9PROT</name>
<feature type="transmembrane region" description="Helical" evidence="5">
    <location>
        <begin position="267"/>
        <end position="286"/>
    </location>
</feature>
<dbReference type="PANTHER" id="PTHR23534:SF1">
    <property type="entry name" value="MAJOR FACILITATOR SUPERFAMILY PROTEIN"/>
    <property type="match status" value="1"/>
</dbReference>
<dbReference type="InterPro" id="IPR011701">
    <property type="entry name" value="MFS"/>
</dbReference>
<keyword evidence="1 5" id="KW-0812">Transmembrane</keyword>
<keyword evidence="8" id="KW-1185">Reference proteome</keyword>
<evidence type="ECO:0000259" key="6">
    <source>
        <dbReference type="PROSITE" id="PS50850"/>
    </source>
</evidence>
<dbReference type="AlphaFoldDB" id="A0A1Y6BVQ8"/>
<evidence type="ECO:0000313" key="7">
    <source>
        <dbReference type="EMBL" id="SMF20832.1"/>
    </source>
</evidence>
<accession>A0A1Y6BVQ8</accession>
<dbReference type="InterPro" id="IPR020846">
    <property type="entry name" value="MFS_dom"/>
</dbReference>
<feature type="transmembrane region" description="Helical" evidence="5">
    <location>
        <begin position="227"/>
        <end position="247"/>
    </location>
</feature>
<feature type="region of interest" description="Disordered" evidence="4">
    <location>
        <begin position="1"/>
        <end position="22"/>
    </location>
</feature>
<dbReference type="PROSITE" id="PS50850">
    <property type="entry name" value="MFS"/>
    <property type="match status" value="1"/>
</dbReference>
<dbReference type="Pfam" id="PF07690">
    <property type="entry name" value="MFS_1"/>
    <property type="match status" value="1"/>
</dbReference>
<evidence type="ECO:0000256" key="3">
    <source>
        <dbReference type="ARBA" id="ARBA00023136"/>
    </source>
</evidence>
<reference evidence="7 8" key="1">
    <citation type="submission" date="2017-04" db="EMBL/GenBank/DDBJ databases">
        <authorList>
            <person name="Afonso C.L."/>
            <person name="Miller P.J."/>
            <person name="Scott M.A."/>
            <person name="Spackman E."/>
            <person name="Goraichik I."/>
            <person name="Dimitrov K.M."/>
            <person name="Suarez D.L."/>
            <person name="Swayne D.E."/>
        </authorList>
    </citation>
    <scope>NUCLEOTIDE SEQUENCE [LARGE SCALE GENOMIC DNA]</scope>
    <source>
        <strain evidence="7 8">USBA 355</strain>
    </source>
</reference>
<sequence length="417" mass="43706">MLCLCSPAMTPRQTAPAPTHAPRDPTVRNVWLLATCQALSMSSQSMLMTITAIVGGSLAGDPKLATLPLAIQFLAMMLSTVPASLIMKHRGRRFGFTLGALFGILGAGLGIEAVYRADFLLLCAAGFCFGVFAAGAMYYRFAAADTASDAFKAKAISLVLAGGVVAGILGPELAKHTRELFAPVMFAGAYASIAVLMLASMAILQLIQIPLPKREAEGGSGRPLTQIAAQPAFLVAVLCGMVGYGAMNLIMVSTPPAMLACDHTFETAAFVIQLHVIGMYGPSFFTGSLIQRFGIHRILAIGALLILACVAINLSGEAVEQFGGALFLLGLGWNFLFVGGSTLLTRTYRPEEKAKVQAANDLCVFTTVAITAFSSGAIHEALGWQALNLAVVVPLLIVLAAVVRLRGHHRRAAAAAE</sequence>
<evidence type="ECO:0000313" key="8">
    <source>
        <dbReference type="Proteomes" id="UP000192917"/>
    </source>
</evidence>
<feature type="transmembrane region" description="Helical" evidence="5">
    <location>
        <begin position="298"/>
        <end position="316"/>
    </location>
</feature>
<dbReference type="STRING" id="560819.SAMN05428998_10752"/>
<proteinExistence type="predicted"/>
<feature type="transmembrane region" description="Helical" evidence="5">
    <location>
        <begin position="181"/>
        <end position="207"/>
    </location>
</feature>
<evidence type="ECO:0000256" key="5">
    <source>
        <dbReference type="SAM" id="Phobius"/>
    </source>
</evidence>
<feature type="transmembrane region" description="Helical" evidence="5">
    <location>
        <begin position="94"/>
        <end position="113"/>
    </location>
</feature>
<keyword evidence="2 5" id="KW-1133">Transmembrane helix</keyword>
<feature type="transmembrane region" description="Helical" evidence="5">
    <location>
        <begin position="67"/>
        <end position="87"/>
    </location>
</feature>
<dbReference type="PANTHER" id="PTHR23534">
    <property type="entry name" value="MFS PERMEASE"/>
    <property type="match status" value="1"/>
</dbReference>
<keyword evidence="3 5" id="KW-0472">Membrane</keyword>
<dbReference type="Gene3D" id="1.20.1250.20">
    <property type="entry name" value="MFS general substrate transporter like domains"/>
    <property type="match status" value="1"/>
</dbReference>
<evidence type="ECO:0000256" key="4">
    <source>
        <dbReference type="SAM" id="MobiDB-lite"/>
    </source>
</evidence>
<gene>
    <name evidence="7" type="ORF">SAMN05428998_10752</name>
</gene>
<dbReference type="EMBL" id="FWZX01000007">
    <property type="protein sequence ID" value="SMF20832.1"/>
    <property type="molecule type" value="Genomic_DNA"/>
</dbReference>
<dbReference type="Proteomes" id="UP000192917">
    <property type="component" value="Unassembled WGS sequence"/>
</dbReference>
<protein>
    <submittedName>
        <fullName evidence="7">Predicted arabinose efflux permease, MFS family</fullName>
    </submittedName>
</protein>
<evidence type="ECO:0000256" key="1">
    <source>
        <dbReference type="ARBA" id="ARBA00022692"/>
    </source>
</evidence>
<dbReference type="InterPro" id="IPR036259">
    <property type="entry name" value="MFS_trans_sf"/>
</dbReference>
<feature type="transmembrane region" description="Helical" evidence="5">
    <location>
        <begin position="119"/>
        <end position="139"/>
    </location>
</feature>
<feature type="transmembrane region" description="Helical" evidence="5">
    <location>
        <begin position="384"/>
        <end position="403"/>
    </location>
</feature>
<feature type="transmembrane region" description="Helical" evidence="5">
    <location>
        <begin position="358"/>
        <end position="378"/>
    </location>
</feature>
<feature type="transmembrane region" description="Helical" evidence="5">
    <location>
        <begin position="322"/>
        <end position="346"/>
    </location>
</feature>
<feature type="domain" description="Major facilitator superfamily (MFS) profile" evidence="6">
    <location>
        <begin position="232"/>
        <end position="417"/>
    </location>
</feature>
<evidence type="ECO:0000256" key="2">
    <source>
        <dbReference type="ARBA" id="ARBA00022989"/>
    </source>
</evidence>
<dbReference type="GO" id="GO:0022857">
    <property type="term" value="F:transmembrane transporter activity"/>
    <property type="evidence" value="ECO:0007669"/>
    <property type="project" value="InterPro"/>
</dbReference>
<dbReference type="SUPFAM" id="SSF103473">
    <property type="entry name" value="MFS general substrate transporter"/>
    <property type="match status" value="1"/>
</dbReference>